<dbReference type="Proteomes" id="UP000283210">
    <property type="component" value="Chromosome 1"/>
</dbReference>
<evidence type="ECO:0000256" key="1">
    <source>
        <dbReference type="SAM" id="MobiDB-lite"/>
    </source>
</evidence>
<feature type="region of interest" description="Disordered" evidence="1">
    <location>
        <begin position="198"/>
        <end position="251"/>
    </location>
</feature>
<name>A0A3S2MXE6_ORYJA</name>
<reference evidence="2 3" key="2">
    <citation type="submission" date="2019-01" db="EMBL/GenBank/DDBJ databases">
        <title>A chromosome length genome reference of the Java medaka (oryzias javanicus).</title>
        <authorList>
            <person name="Herpin A."/>
            <person name="Takehana Y."/>
            <person name="Naruse K."/>
            <person name="Ansai S."/>
            <person name="Kawaguchi M."/>
        </authorList>
    </citation>
    <scope>NUCLEOTIDE SEQUENCE [LARGE SCALE GENOMIC DNA]</scope>
    <source>
        <strain evidence="2">RS831</strain>
        <tissue evidence="2">Whole body</tissue>
    </source>
</reference>
<protein>
    <submittedName>
        <fullName evidence="2">Uncharacterized protein</fullName>
    </submittedName>
</protein>
<proteinExistence type="predicted"/>
<organism evidence="2 3">
    <name type="scientific">Oryzias javanicus</name>
    <name type="common">Javanese ricefish</name>
    <name type="synonym">Aplocheilus javanicus</name>
    <dbReference type="NCBI Taxonomy" id="123683"/>
    <lineage>
        <taxon>Eukaryota</taxon>
        <taxon>Metazoa</taxon>
        <taxon>Chordata</taxon>
        <taxon>Craniata</taxon>
        <taxon>Vertebrata</taxon>
        <taxon>Euteleostomi</taxon>
        <taxon>Actinopterygii</taxon>
        <taxon>Neopterygii</taxon>
        <taxon>Teleostei</taxon>
        <taxon>Neoteleostei</taxon>
        <taxon>Acanthomorphata</taxon>
        <taxon>Ovalentaria</taxon>
        <taxon>Atherinomorphae</taxon>
        <taxon>Beloniformes</taxon>
        <taxon>Adrianichthyidae</taxon>
        <taxon>Oryziinae</taxon>
        <taxon>Oryzias</taxon>
    </lineage>
</organism>
<reference evidence="2 3" key="1">
    <citation type="submission" date="2018-11" db="EMBL/GenBank/DDBJ databases">
        <authorList>
            <person name="Lopez-Roques C."/>
            <person name="Donnadieu C."/>
            <person name="Bouchez O."/>
            <person name="Klopp C."/>
            <person name="Cabau C."/>
            <person name="Zahm M."/>
        </authorList>
    </citation>
    <scope>NUCLEOTIDE SEQUENCE [LARGE SCALE GENOMIC DNA]</scope>
    <source>
        <strain evidence="2">RS831</strain>
        <tissue evidence="2">Whole body</tissue>
    </source>
</reference>
<accession>A0A3S2MXE6</accession>
<evidence type="ECO:0000313" key="2">
    <source>
        <dbReference type="EMBL" id="RVE76779.1"/>
    </source>
</evidence>
<dbReference type="OrthoDB" id="8961033at2759"/>
<dbReference type="PANTHER" id="PTHR38706">
    <property type="entry name" value="SI:CH211-198C19.1-RELATED"/>
    <property type="match status" value="1"/>
</dbReference>
<dbReference type="PANTHER" id="PTHR38706:SF2">
    <property type="match status" value="1"/>
</dbReference>
<evidence type="ECO:0000313" key="3">
    <source>
        <dbReference type="Proteomes" id="UP000283210"/>
    </source>
</evidence>
<sequence length="344" mass="38513">MLLWQLCSLEHLRTSGFGCPPPRHGLQLLFWFANDCVTSDPRVTMKLQSHVQPEEGDFGFHVFGNVEELLPALNKNRKRKKQLLYFVVGNLNADRYAAAASLPPYVRENYDSFGSCDRDNTDRIIISYQRSSRQVEAVYVTEHDDADLGRFRHDGTFQVGAELIRALQNPQLDLGAFLTRMGYYGDVEVMAGAAQVDSVQRRNRKPKASRKARTARQTQAISGGVRAGTGGPPAKPMRCQAGSSKSGCYRDDKKRPGGRGFSFRKMLVGVCAIYVAFKCLRWWLRRSSADVSTETPQLSQSARHAGLRLLQMFSTCLKAHSAAVSHTLRRWMPTPEAGIEPMNI</sequence>
<feature type="compositionally biased region" description="Basic residues" evidence="1">
    <location>
        <begin position="201"/>
        <end position="214"/>
    </location>
</feature>
<dbReference type="EMBL" id="CM012437">
    <property type="protein sequence ID" value="RVE76779.1"/>
    <property type="molecule type" value="Genomic_DNA"/>
</dbReference>
<gene>
    <name evidence="2" type="ORF">OJAV_G00011940</name>
</gene>
<keyword evidence="3" id="KW-1185">Reference proteome</keyword>
<dbReference type="AlphaFoldDB" id="A0A3S2MXE6"/>